<keyword evidence="7" id="KW-1185">Reference proteome</keyword>
<feature type="domain" description="HTH luxR-type" evidence="5">
    <location>
        <begin position="177"/>
        <end position="242"/>
    </location>
</feature>
<dbReference type="CDD" id="cd06170">
    <property type="entry name" value="LuxR_C_like"/>
    <property type="match status" value="1"/>
</dbReference>
<dbReference type="EMBL" id="JBHTFQ010000006">
    <property type="protein sequence ID" value="MFC7704943.1"/>
    <property type="molecule type" value="Genomic_DNA"/>
</dbReference>
<proteinExistence type="predicted"/>
<dbReference type="Gene3D" id="1.10.10.10">
    <property type="entry name" value="Winged helix-like DNA-binding domain superfamily/Winged helix DNA-binding domain"/>
    <property type="match status" value="1"/>
</dbReference>
<keyword evidence="2" id="KW-0238">DNA-binding</keyword>
<protein>
    <submittedName>
        <fullName evidence="6">LuxR family transcriptional regulator</fullName>
    </submittedName>
</protein>
<sequence>MLGHLEAIIHATDVRKVWELHQCRMAHYGFDRLLYGYTRFRSRHFLGDPKDLVVLSNLPSDYLEHYINGGLYRQAPAVQWATANVGALSWRIIKEHHATGALTPEQRQVVEFNHRHGILAGYTISFHDISLRAKGAIGLIARPGMTQDDVEAVWQVHGREITLLNDITHMRIATLPVICPDRALTRRQREVLEWVGEGKTTQDIATIMGLTVTTVEKHLRLAREILDAGTTAQALLKAVLQNQIYVFSPLGARPERNGKKPQECRSPLWAVPGSA</sequence>
<dbReference type="InterPro" id="IPR000792">
    <property type="entry name" value="Tscrpt_reg_LuxR_C"/>
</dbReference>
<comment type="caution">
    <text evidence="6">The sequence shown here is derived from an EMBL/GenBank/DDBJ whole genome shotgun (WGS) entry which is preliminary data.</text>
</comment>
<organism evidence="6 7">
    <name type="scientific">Plastorhodobacter daqingensis</name>
    <dbReference type="NCBI Taxonomy" id="1387281"/>
    <lineage>
        <taxon>Bacteria</taxon>
        <taxon>Pseudomonadati</taxon>
        <taxon>Pseudomonadota</taxon>
        <taxon>Alphaproteobacteria</taxon>
        <taxon>Rhodobacterales</taxon>
        <taxon>Paracoccaceae</taxon>
        <taxon>Plastorhodobacter</taxon>
    </lineage>
</organism>
<evidence type="ECO:0000256" key="1">
    <source>
        <dbReference type="ARBA" id="ARBA00023015"/>
    </source>
</evidence>
<feature type="region of interest" description="Disordered" evidence="4">
    <location>
        <begin position="254"/>
        <end position="275"/>
    </location>
</feature>
<evidence type="ECO:0000256" key="2">
    <source>
        <dbReference type="ARBA" id="ARBA00023125"/>
    </source>
</evidence>
<dbReference type="SUPFAM" id="SSF75516">
    <property type="entry name" value="Pheromone-binding domain of LuxR-like quorum-sensing transcription factors"/>
    <property type="match status" value="1"/>
</dbReference>
<feature type="compositionally biased region" description="Basic and acidic residues" evidence="4">
    <location>
        <begin position="254"/>
        <end position="263"/>
    </location>
</feature>
<dbReference type="InterPro" id="IPR036693">
    <property type="entry name" value="TF_LuxR_autoind-bd_dom_sf"/>
</dbReference>
<evidence type="ECO:0000259" key="5">
    <source>
        <dbReference type="PROSITE" id="PS50043"/>
    </source>
</evidence>
<evidence type="ECO:0000256" key="4">
    <source>
        <dbReference type="SAM" id="MobiDB-lite"/>
    </source>
</evidence>
<evidence type="ECO:0000313" key="7">
    <source>
        <dbReference type="Proteomes" id="UP001596516"/>
    </source>
</evidence>
<dbReference type="InterPro" id="IPR016032">
    <property type="entry name" value="Sig_transdc_resp-reg_C-effctor"/>
</dbReference>
<reference evidence="7" key="1">
    <citation type="journal article" date="2019" name="Int. J. Syst. Evol. Microbiol.">
        <title>The Global Catalogue of Microorganisms (GCM) 10K type strain sequencing project: providing services to taxonomists for standard genome sequencing and annotation.</title>
        <authorList>
            <consortium name="The Broad Institute Genomics Platform"/>
            <consortium name="The Broad Institute Genome Sequencing Center for Infectious Disease"/>
            <person name="Wu L."/>
            <person name="Ma J."/>
        </authorList>
    </citation>
    <scope>NUCLEOTIDE SEQUENCE [LARGE SCALE GENOMIC DNA]</scope>
    <source>
        <strain evidence="7">CGMCC 1.12750</strain>
    </source>
</reference>
<name>A0ABW2UPJ3_9RHOB</name>
<evidence type="ECO:0000313" key="6">
    <source>
        <dbReference type="EMBL" id="MFC7704943.1"/>
    </source>
</evidence>
<dbReference type="PRINTS" id="PR00038">
    <property type="entry name" value="HTHLUXR"/>
</dbReference>
<keyword evidence="3" id="KW-0804">Transcription</keyword>
<dbReference type="PROSITE" id="PS50043">
    <property type="entry name" value="HTH_LUXR_2"/>
    <property type="match status" value="1"/>
</dbReference>
<evidence type="ECO:0000256" key="3">
    <source>
        <dbReference type="ARBA" id="ARBA00023163"/>
    </source>
</evidence>
<dbReference type="PANTHER" id="PTHR44688">
    <property type="entry name" value="DNA-BINDING TRANSCRIPTIONAL ACTIVATOR DEVR_DOSR"/>
    <property type="match status" value="1"/>
</dbReference>
<accession>A0ABW2UPJ3</accession>
<dbReference type="Pfam" id="PF03472">
    <property type="entry name" value="Autoind_bind"/>
    <property type="match status" value="1"/>
</dbReference>
<dbReference type="SUPFAM" id="SSF46894">
    <property type="entry name" value="C-terminal effector domain of the bipartite response regulators"/>
    <property type="match status" value="1"/>
</dbReference>
<keyword evidence="1" id="KW-0805">Transcription regulation</keyword>
<dbReference type="PANTHER" id="PTHR44688:SF16">
    <property type="entry name" value="DNA-BINDING TRANSCRIPTIONAL ACTIVATOR DEVR_DOSR"/>
    <property type="match status" value="1"/>
</dbReference>
<dbReference type="Proteomes" id="UP001596516">
    <property type="component" value="Unassembled WGS sequence"/>
</dbReference>
<dbReference type="Pfam" id="PF00196">
    <property type="entry name" value="GerE"/>
    <property type="match status" value="1"/>
</dbReference>
<dbReference type="InterPro" id="IPR036388">
    <property type="entry name" value="WH-like_DNA-bd_sf"/>
</dbReference>
<dbReference type="RefSeq" id="WP_377403938.1">
    <property type="nucleotide sequence ID" value="NZ_JBHTFQ010000006.1"/>
</dbReference>
<gene>
    <name evidence="6" type="ORF">ACFQXB_12125</name>
</gene>
<dbReference type="Gene3D" id="3.30.450.80">
    <property type="entry name" value="Transcription factor LuxR-like, autoinducer-binding domain"/>
    <property type="match status" value="1"/>
</dbReference>
<dbReference type="SMART" id="SM00421">
    <property type="entry name" value="HTH_LUXR"/>
    <property type="match status" value="1"/>
</dbReference>
<dbReference type="InterPro" id="IPR005143">
    <property type="entry name" value="TF_LuxR_autoind-bd_dom"/>
</dbReference>